<feature type="compositionally biased region" description="Polar residues" evidence="1">
    <location>
        <begin position="78"/>
        <end position="91"/>
    </location>
</feature>
<feature type="compositionally biased region" description="Polar residues" evidence="1">
    <location>
        <begin position="181"/>
        <end position="192"/>
    </location>
</feature>
<organism evidence="2">
    <name type="scientific">Spumella elongata</name>
    <dbReference type="NCBI Taxonomy" id="89044"/>
    <lineage>
        <taxon>Eukaryota</taxon>
        <taxon>Sar</taxon>
        <taxon>Stramenopiles</taxon>
        <taxon>Ochrophyta</taxon>
        <taxon>Chrysophyceae</taxon>
        <taxon>Chromulinales</taxon>
        <taxon>Chromulinaceae</taxon>
        <taxon>Spumella</taxon>
    </lineage>
</organism>
<reference evidence="2" key="1">
    <citation type="submission" date="2021-01" db="EMBL/GenBank/DDBJ databases">
        <authorList>
            <person name="Corre E."/>
            <person name="Pelletier E."/>
            <person name="Niang G."/>
            <person name="Scheremetjew M."/>
            <person name="Finn R."/>
            <person name="Kale V."/>
            <person name="Holt S."/>
            <person name="Cochrane G."/>
            <person name="Meng A."/>
            <person name="Brown T."/>
            <person name="Cohen L."/>
        </authorList>
    </citation>
    <scope>NUCLEOTIDE SEQUENCE</scope>
    <source>
        <strain evidence="2">CCAP 955/1</strain>
    </source>
</reference>
<evidence type="ECO:0000256" key="1">
    <source>
        <dbReference type="SAM" id="MobiDB-lite"/>
    </source>
</evidence>
<dbReference type="EMBL" id="HBIC01036213">
    <property type="protein sequence ID" value="CAE0289691.1"/>
    <property type="molecule type" value="Transcribed_RNA"/>
</dbReference>
<name>A0A7S3M9X5_9STRA</name>
<evidence type="ECO:0000313" key="2">
    <source>
        <dbReference type="EMBL" id="CAE0289691.1"/>
    </source>
</evidence>
<gene>
    <name evidence="2" type="ORF">SELO1098_LOCUS18534</name>
</gene>
<feature type="compositionally biased region" description="Basic and acidic residues" evidence="1">
    <location>
        <begin position="193"/>
        <end position="232"/>
    </location>
</feature>
<sequence>MSDPNVVIAEEVATCNATPFNGSEQCDCIAYRLTPHRKNKCTLKRHLRPAVAGTAVAADEMVLASVCTSSSKKDTITKDNTSTASDSGSENEQQDELGNVKGAENEEDEQNQQNEQGDEQNEQSDSKEDVWDESVERTHSSQDEPGDNSDWFQQNHYPPETELPDGESQKEGGVPLFEDSIGSTENYDQSELSPKEQRLRERAERAARLHAERKQQHEYERQMRAGNEKEPDNEPAIEP</sequence>
<feature type="compositionally biased region" description="Acidic residues" evidence="1">
    <location>
        <begin position="105"/>
        <end position="122"/>
    </location>
</feature>
<accession>A0A7S3M9X5</accession>
<dbReference type="AlphaFoldDB" id="A0A7S3M9X5"/>
<proteinExistence type="predicted"/>
<feature type="compositionally biased region" description="Basic and acidic residues" evidence="1">
    <location>
        <begin position="124"/>
        <end position="142"/>
    </location>
</feature>
<protein>
    <submittedName>
        <fullName evidence="2">Uncharacterized protein</fullName>
    </submittedName>
</protein>
<feature type="region of interest" description="Disordered" evidence="1">
    <location>
        <begin position="68"/>
        <end position="239"/>
    </location>
</feature>